<keyword evidence="2" id="KW-1185">Reference proteome</keyword>
<accession>A0ACC0DKG5</accession>
<name>A0ACC0DKG5_9PEZI</name>
<dbReference type="Proteomes" id="UP001497680">
    <property type="component" value="Unassembled WGS sequence"/>
</dbReference>
<dbReference type="EMBL" id="MU394281">
    <property type="protein sequence ID" value="KAI6093148.1"/>
    <property type="molecule type" value="Genomic_DNA"/>
</dbReference>
<gene>
    <name evidence="1" type="ORF">F4821DRAFT_222219</name>
</gene>
<evidence type="ECO:0000313" key="2">
    <source>
        <dbReference type="Proteomes" id="UP001497680"/>
    </source>
</evidence>
<sequence>MDLLTCGGLAAFEVAVWQSPRQAVGWPLVKRFFALFLILYAVAKVYRIIVYPNFLSPLRHLPGPNDQNFVLGQEVKKFKAESPFSVHLQWTRKWPEAPFIRYVSFIGTEVLLVNSLAAHKAVLQTNVYDFVKPPFFAGLLTEIVGTGLLFAEGEAHKNERRLLAGPLSVPSVRKLLPVFRGKARDLSEVFEHALGDKPYAALEAMETLAKSTMETIGMTVLGIDLKTLASTHSLGFQEVWSRLIHQEPLGYLIMLVNALVPIRKLTPLKANYRFLQASADLRSMLRGIIEKRKADLADGTFKEEIGESRDLLTYMLEDAALHQKETGKDVWSVDDIIGHLLNFTSAGHESTATTLAWSLYSLSTHHAIQDRLRSEINLLLEANPEPDYDSISGLAYLHNFVREVLRLYPSSYMSQREAVRDLIIEGVAIPKGTQIDINVPLMHQHPLVWGADADVFNPDRWDEREGSAAASPFAFEAFLQGPRICPGRNFALAEVKAVLVELLTRFRFLGIEGEDGELLTGGEECVGKGVRFANPSLTLRPAGGLRVRFERL</sequence>
<reference evidence="1 2" key="1">
    <citation type="journal article" date="2022" name="New Phytol.">
        <title>Ecological generalism drives hyperdiversity of secondary metabolite gene clusters in xylarialean endophytes.</title>
        <authorList>
            <person name="Franco M.E.E."/>
            <person name="Wisecaver J.H."/>
            <person name="Arnold A.E."/>
            <person name="Ju Y.M."/>
            <person name="Slot J.C."/>
            <person name="Ahrendt S."/>
            <person name="Moore L.P."/>
            <person name="Eastman K.E."/>
            <person name="Scott K."/>
            <person name="Konkel Z."/>
            <person name="Mondo S.J."/>
            <person name="Kuo A."/>
            <person name="Hayes R.D."/>
            <person name="Haridas S."/>
            <person name="Andreopoulos B."/>
            <person name="Riley R."/>
            <person name="LaButti K."/>
            <person name="Pangilinan J."/>
            <person name="Lipzen A."/>
            <person name="Amirebrahimi M."/>
            <person name="Yan J."/>
            <person name="Adam C."/>
            <person name="Keymanesh K."/>
            <person name="Ng V."/>
            <person name="Louie K."/>
            <person name="Northen T."/>
            <person name="Drula E."/>
            <person name="Henrissat B."/>
            <person name="Hsieh H.M."/>
            <person name="Youens-Clark K."/>
            <person name="Lutzoni F."/>
            <person name="Miadlikowska J."/>
            <person name="Eastwood D.C."/>
            <person name="Hamelin R.C."/>
            <person name="Grigoriev I.V."/>
            <person name="U'Ren J.M."/>
        </authorList>
    </citation>
    <scope>NUCLEOTIDE SEQUENCE [LARGE SCALE GENOMIC DNA]</scope>
    <source>
        <strain evidence="1 2">ER1909</strain>
    </source>
</reference>
<comment type="caution">
    <text evidence="1">The sequence shown here is derived from an EMBL/GenBank/DDBJ whole genome shotgun (WGS) entry which is preliminary data.</text>
</comment>
<proteinExistence type="predicted"/>
<organism evidence="1 2">
    <name type="scientific">Hypoxylon rubiginosum</name>
    <dbReference type="NCBI Taxonomy" id="110542"/>
    <lineage>
        <taxon>Eukaryota</taxon>
        <taxon>Fungi</taxon>
        <taxon>Dikarya</taxon>
        <taxon>Ascomycota</taxon>
        <taxon>Pezizomycotina</taxon>
        <taxon>Sordariomycetes</taxon>
        <taxon>Xylariomycetidae</taxon>
        <taxon>Xylariales</taxon>
        <taxon>Hypoxylaceae</taxon>
        <taxon>Hypoxylon</taxon>
    </lineage>
</organism>
<protein>
    <submittedName>
        <fullName evidence="1">Cytochrome P450</fullName>
    </submittedName>
</protein>
<evidence type="ECO:0000313" key="1">
    <source>
        <dbReference type="EMBL" id="KAI6093148.1"/>
    </source>
</evidence>